<dbReference type="SMART" id="SM00248">
    <property type="entry name" value="ANK"/>
    <property type="match status" value="3"/>
</dbReference>
<evidence type="ECO:0000256" key="3">
    <source>
        <dbReference type="PROSITE-ProRule" id="PRU00023"/>
    </source>
</evidence>
<dbReference type="PANTHER" id="PTHR24201">
    <property type="entry name" value="ANK_REP_REGION DOMAIN-CONTAINING PROTEIN"/>
    <property type="match status" value="1"/>
</dbReference>
<evidence type="ECO:0000313" key="4">
    <source>
        <dbReference type="EMBL" id="ODJ88139.1"/>
    </source>
</evidence>
<dbReference type="InterPro" id="IPR036770">
    <property type="entry name" value="Ankyrin_rpt-contain_sf"/>
</dbReference>
<dbReference type="PANTHER" id="PTHR24201:SF16">
    <property type="entry name" value="ANKYRIN-1-LIKE-RELATED"/>
    <property type="match status" value="1"/>
</dbReference>
<evidence type="ECO:0000313" key="5">
    <source>
        <dbReference type="Proteomes" id="UP000094769"/>
    </source>
</evidence>
<dbReference type="OrthoDB" id="307920at2"/>
<feature type="repeat" description="ANK" evidence="3">
    <location>
        <begin position="142"/>
        <end position="174"/>
    </location>
</feature>
<dbReference type="Proteomes" id="UP000094769">
    <property type="component" value="Unassembled WGS sequence"/>
</dbReference>
<dbReference type="SUPFAM" id="SSF48403">
    <property type="entry name" value="Ankyrin repeat"/>
    <property type="match status" value="1"/>
</dbReference>
<dbReference type="PROSITE" id="PS50088">
    <property type="entry name" value="ANK_REPEAT"/>
    <property type="match status" value="3"/>
</dbReference>
<dbReference type="PROSITE" id="PS50297">
    <property type="entry name" value="ANK_REP_REGION"/>
    <property type="match status" value="3"/>
</dbReference>
<keyword evidence="1" id="KW-0677">Repeat</keyword>
<keyword evidence="2 3" id="KW-0040">ANK repeat</keyword>
<dbReference type="RefSeq" id="WP_069123260.1">
    <property type="nucleotide sequence ID" value="NZ_MARB01000007.1"/>
</dbReference>
<dbReference type="Pfam" id="PF00023">
    <property type="entry name" value="Ank"/>
    <property type="match status" value="1"/>
</dbReference>
<dbReference type="EMBL" id="MARB01000007">
    <property type="protein sequence ID" value="ODJ88139.1"/>
    <property type="molecule type" value="Genomic_DNA"/>
</dbReference>
<accession>A0A7Z0VM73</accession>
<feature type="repeat" description="ANK" evidence="3">
    <location>
        <begin position="78"/>
        <end position="107"/>
    </location>
</feature>
<comment type="caution">
    <text evidence="4">The sequence shown here is derived from an EMBL/GenBank/DDBJ whole genome shotgun (WGS) entry which is preliminary data.</text>
</comment>
<evidence type="ECO:0000256" key="1">
    <source>
        <dbReference type="ARBA" id="ARBA00022737"/>
    </source>
</evidence>
<dbReference type="AlphaFoldDB" id="A0A7Z0VM73"/>
<feature type="repeat" description="ANK" evidence="3">
    <location>
        <begin position="108"/>
        <end position="140"/>
    </location>
</feature>
<dbReference type="InterPro" id="IPR050776">
    <property type="entry name" value="Ank_Repeat/CDKN_Inhibitor"/>
</dbReference>
<evidence type="ECO:0000256" key="2">
    <source>
        <dbReference type="ARBA" id="ARBA00023043"/>
    </source>
</evidence>
<gene>
    <name evidence="4" type="ORF">CODIS_15500</name>
</gene>
<sequence>MERIRTIHTTPTRLFIWLLPLALSLHGCSNDTPEEANKDETPAPALLIAAENGDLPTLSRLIEGNDAVIDVKDACFWTPLMKAALNGHTKVVERLILAGADINRKDKGGYSSLMLAASNNHPAIIDLLIKAGADINQVEMTQGWTALIWAAKRGHREAVEHLLRYPADREISDFSGKRALDWARQNQFQEIVSLLE</sequence>
<keyword evidence="5" id="KW-1185">Reference proteome</keyword>
<name>A0A7Z0VM73_9GAMM</name>
<dbReference type="Pfam" id="PF12796">
    <property type="entry name" value="Ank_2"/>
    <property type="match status" value="1"/>
</dbReference>
<dbReference type="PRINTS" id="PR01415">
    <property type="entry name" value="ANKYRIN"/>
</dbReference>
<dbReference type="Gene3D" id="1.25.40.20">
    <property type="entry name" value="Ankyrin repeat-containing domain"/>
    <property type="match status" value="2"/>
</dbReference>
<reference evidence="4 5" key="1">
    <citation type="submission" date="2016-06" db="EMBL/GenBank/DDBJ databases">
        <title>Genome sequence of endosymbiont of Candidatus Endolucinida thiodiazotropha.</title>
        <authorList>
            <person name="Poehlein A."/>
            <person name="Koenig S."/>
            <person name="Heiden S.E."/>
            <person name="Thuermer A."/>
            <person name="Voget S."/>
            <person name="Daniel R."/>
            <person name="Markert S."/>
            <person name="Gros O."/>
            <person name="Schweder T."/>
        </authorList>
    </citation>
    <scope>NUCLEOTIDE SEQUENCE [LARGE SCALE GENOMIC DNA]</scope>
    <source>
        <strain evidence="4 5">COS</strain>
    </source>
</reference>
<organism evidence="4 5">
    <name type="scientific">Candidatus Thiodiazotropha endolucinida</name>
    <dbReference type="NCBI Taxonomy" id="1655433"/>
    <lineage>
        <taxon>Bacteria</taxon>
        <taxon>Pseudomonadati</taxon>
        <taxon>Pseudomonadota</taxon>
        <taxon>Gammaproteobacteria</taxon>
        <taxon>Chromatiales</taxon>
        <taxon>Sedimenticolaceae</taxon>
        <taxon>Candidatus Thiodiazotropha</taxon>
    </lineage>
</organism>
<proteinExistence type="predicted"/>
<protein>
    <submittedName>
        <fullName evidence="4">Ankyrin repeat protein</fullName>
    </submittedName>
</protein>
<dbReference type="InterPro" id="IPR002110">
    <property type="entry name" value="Ankyrin_rpt"/>
</dbReference>